<sequence>MSGRESGRDAYSRNRSGSRDSYEGKGKGKERERESSRYSDYSDDEPDEDAPQKHHFDEARTKNRRKEFSHWYVRKDAPQSERKWSLNKRSGKYDDNPRHVEDREATSKGNRAAVRDLDRYGVAHQDFAYADSSPGFSHSEKHYANDDHECREPDSYAVGPKYRYVPVSAEAERLAQEKRAERARGGY</sequence>
<dbReference type="AlphaFoldDB" id="A0AAV9NM90"/>
<gene>
    <name evidence="2" type="ORF">LTR84_011217</name>
</gene>
<protein>
    <recommendedName>
        <fullName evidence="4">Btz domain-containing protein</fullName>
    </recommendedName>
</protein>
<keyword evidence="3" id="KW-1185">Reference proteome</keyword>
<accession>A0AAV9NM90</accession>
<name>A0AAV9NM90_9EURO</name>
<proteinExistence type="predicted"/>
<feature type="compositionally biased region" description="Basic and acidic residues" evidence="1">
    <location>
        <begin position="50"/>
        <end position="84"/>
    </location>
</feature>
<feature type="region of interest" description="Disordered" evidence="1">
    <location>
        <begin position="1"/>
        <end position="110"/>
    </location>
</feature>
<feature type="compositionally biased region" description="Basic and acidic residues" evidence="1">
    <location>
        <begin position="1"/>
        <end position="37"/>
    </location>
</feature>
<feature type="compositionally biased region" description="Basic and acidic residues" evidence="1">
    <location>
        <begin position="91"/>
        <end position="106"/>
    </location>
</feature>
<dbReference type="Proteomes" id="UP001358417">
    <property type="component" value="Unassembled WGS sequence"/>
</dbReference>
<feature type="compositionally biased region" description="Basic and acidic residues" evidence="1">
    <location>
        <begin position="138"/>
        <end position="152"/>
    </location>
</feature>
<evidence type="ECO:0008006" key="4">
    <source>
        <dbReference type="Google" id="ProtNLM"/>
    </source>
</evidence>
<dbReference type="EMBL" id="JAVRRD010000005">
    <property type="protein sequence ID" value="KAK5058953.1"/>
    <property type="molecule type" value="Genomic_DNA"/>
</dbReference>
<organism evidence="2 3">
    <name type="scientific">Exophiala bonariae</name>
    <dbReference type="NCBI Taxonomy" id="1690606"/>
    <lineage>
        <taxon>Eukaryota</taxon>
        <taxon>Fungi</taxon>
        <taxon>Dikarya</taxon>
        <taxon>Ascomycota</taxon>
        <taxon>Pezizomycotina</taxon>
        <taxon>Eurotiomycetes</taxon>
        <taxon>Chaetothyriomycetidae</taxon>
        <taxon>Chaetothyriales</taxon>
        <taxon>Herpotrichiellaceae</taxon>
        <taxon>Exophiala</taxon>
    </lineage>
</organism>
<evidence type="ECO:0000313" key="2">
    <source>
        <dbReference type="EMBL" id="KAK5058953.1"/>
    </source>
</evidence>
<feature type="region of interest" description="Disordered" evidence="1">
    <location>
        <begin position="133"/>
        <end position="152"/>
    </location>
</feature>
<reference evidence="2 3" key="1">
    <citation type="submission" date="2023-08" db="EMBL/GenBank/DDBJ databases">
        <title>Black Yeasts Isolated from many extreme environments.</title>
        <authorList>
            <person name="Coleine C."/>
            <person name="Stajich J.E."/>
            <person name="Selbmann L."/>
        </authorList>
    </citation>
    <scope>NUCLEOTIDE SEQUENCE [LARGE SCALE GENOMIC DNA]</scope>
    <source>
        <strain evidence="2 3">CCFEE 5792</strain>
    </source>
</reference>
<evidence type="ECO:0000256" key="1">
    <source>
        <dbReference type="SAM" id="MobiDB-lite"/>
    </source>
</evidence>
<dbReference type="RefSeq" id="XP_064709476.1">
    <property type="nucleotide sequence ID" value="XM_064854750.1"/>
</dbReference>
<comment type="caution">
    <text evidence="2">The sequence shown here is derived from an EMBL/GenBank/DDBJ whole genome shotgun (WGS) entry which is preliminary data.</text>
</comment>
<evidence type="ECO:0000313" key="3">
    <source>
        <dbReference type="Proteomes" id="UP001358417"/>
    </source>
</evidence>
<dbReference type="GeneID" id="89979371"/>